<dbReference type="Pfam" id="PF02115">
    <property type="entry name" value="Rho_GDI"/>
    <property type="match status" value="1"/>
</dbReference>
<dbReference type="GO" id="GO:0007266">
    <property type="term" value="P:Rho protein signal transduction"/>
    <property type="evidence" value="ECO:0007669"/>
    <property type="project" value="InterPro"/>
</dbReference>
<evidence type="ECO:0000313" key="4">
    <source>
        <dbReference type="EMBL" id="KSA03711.1"/>
    </source>
</evidence>
<dbReference type="InterPro" id="IPR014756">
    <property type="entry name" value="Ig_E-set"/>
</dbReference>
<evidence type="ECO:0000256" key="2">
    <source>
        <dbReference type="ARBA" id="ARBA00009758"/>
    </source>
</evidence>
<name>A0A0V1Q658_9ASCO</name>
<evidence type="ECO:0008006" key="6">
    <source>
        <dbReference type="Google" id="ProtNLM"/>
    </source>
</evidence>
<dbReference type="Gene3D" id="2.70.50.30">
    <property type="entry name" value="Coagulation Factor XIII, subunit A, domain 1"/>
    <property type="match status" value="1"/>
</dbReference>
<dbReference type="AlphaFoldDB" id="A0A0V1Q658"/>
<evidence type="ECO:0000256" key="3">
    <source>
        <dbReference type="ARBA" id="ARBA00022490"/>
    </source>
</evidence>
<dbReference type="GO" id="GO:0016020">
    <property type="term" value="C:membrane"/>
    <property type="evidence" value="ECO:0007669"/>
    <property type="project" value="TreeGrafter"/>
</dbReference>
<proteinExistence type="inferred from homology"/>
<organism evidence="4 5">
    <name type="scientific">Debaryomyces fabryi</name>
    <dbReference type="NCBI Taxonomy" id="58627"/>
    <lineage>
        <taxon>Eukaryota</taxon>
        <taxon>Fungi</taxon>
        <taxon>Dikarya</taxon>
        <taxon>Ascomycota</taxon>
        <taxon>Saccharomycotina</taxon>
        <taxon>Pichiomycetes</taxon>
        <taxon>Debaryomycetaceae</taxon>
        <taxon>Debaryomyces</taxon>
    </lineage>
</organism>
<dbReference type="InterPro" id="IPR024792">
    <property type="entry name" value="RhoGDI_dom_sf"/>
</dbReference>
<evidence type="ECO:0000256" key="1">
    <source>
        <dbReference type="ARBA" id="ARBA00004496"/>
    </source>
</evidence>
<comment type="caution">
    <text evidence="4">The sequence shown here is derived from an EMBL/GenBank/DDBJ whole genome shotgun (WGS) entry which is preliminary data.</text>
</comment>
<gene>
    <name evidence="4" type="ORF">AC631_00523</name>
</gene>
<protein>
    <recommendedName>
        <fullName evidence="6">Rho GDP-dissociation inhibitor</fullName>
    </recommendedName>
</protein>
<dbReference type="GO" id="GO:0005094">
    <property type="term" value="F:Rho GDP-dissociation inhibitor activity"/>
    <property type="evidence" value="ECO:0007669"/>
    <property type="project" value="InterPro"/>
</dbReference>
<dbReference type="PANTHER" id="PTHR10980">
    <property type="entry name" value="RHO GDP-DISSOCIATION INHIBITOR"/>
    <property type="match status" value="1"/>
</dbReference>
<evidence type="ECO:0000313" key="5">
    <source>
        <dbReference type="Proteomes" id="UP000054251"/>
    </source>
</evidence>
<sequence length="135" mass="15504">MTVARSHPDIEIIQFSISIEGQEPLFVPVLGAEKIEFKIPENSKYVISIHFKAKKTLKNFKYQQVVKRHGITVKNRELEVGDYEASEEVYVKEFPEDSTPGGFIVRGVYPATSTYFANDEELMTTEWSLEITKKK</sequence>
<reference evidence="4 5" key="1">
    <citation type="submission" date="2015-11" db="EMBL/GenBank/DDBJ databases">
        <title>The genome of Debaryomyces fabryi.</title>
        <authorList>
            <person name="Tafer H."/>
            <person name="Lopandic K."/>
        </authorList>
    </citation>
    <scope>NUCLEOTIDE SEQUENCE [LARGE SCALE GENOMIC DNA]</scope>
    <source>
        <strain evidence="4 5">CBS 789</strain>
    </source>
</reference>
<dbReference type="SUPFAM" id="SSF81296">
    <property type="entry name" value="E set domains"/>
    <property type="match status" value="1"/>
</dbReference>
<dbReference type="PANTHER" id="PTHR10980:SF3">
    <property type="entry name" value="LD16419P"/>
    <property type="match status" value="1"/>
</dbReference>
<dbReference type="OrthoDB" id="1683373at2759"/>
<keyword evidence="3" id="KW-0963">Cytoplasm</keyword>
<dbReference type="GO" id="GO:0005829">
    <property type="term" value="C:cytosol"/>
    <property type="evidence" value="ECO:0007669"/>
    <property type="project" value="TreeGrafter"/>
</dbReference>
<accession>A0A0V1Q658</accession>
<keyword evidence="5" id="KW-1185">Reference proteome</keyword>
<dbReference type="RefSeq" id="XP_015469813.1">
    <property type="nucleotide sequence ID" value="XM_015609353.1"/>
</dbReference>
<dbReference type="EMBL" id="LMYN01000006">
    <property type="protein sequence ID" value="KSA03711.1"/>
    <property type="molecule type" value="Genomic_DNA"/>
</dbReference>
<comment type="subcellular location">
    <subcellularLocation>
        <location evidence="1">Cytoplasm</location>
    </subcellularLocation>
</comment>
<dbReference type="InterPro" id="IPR000406">
    <property type="entry name" value="Rho_GDI"/>
</dbReference>
<comment type="similarity">
    <text evidence="2">Belongs to the Rho GDI family.</text>
</comment>
<dbReference type="Proteomes" id="UP000054251">
    <property type="component" value="Unassembled WGS sequence"/>
</dbReference>
<dbReference type="GeneID" id="26837532"/>